<dbReference type="SMART" id="SM00448">
    <property type="entry name" value="REC"/>
    <property type="match status" value="2"/>
</dbReference>
<dbReference type="SUPFAM" id="SSF55785">
    <property type="entry name" value="PYP-like sensor domain (PAS domain)"/>
    <property type="match status" value="2"/>
</dbReference>
<dbReference type="Pfam" id="PF02518">
    <property type="entry name" value="HATPase_c"/>
    <property type="match status" value="1"/>
</dbReference>
<dbReference type="SUPFAM" id="SSF52172">
    <property type="entry name" value="CheY-like"/>
    <property type="match status" value="2"/>
</dbReference>
<feature type="modified residue" description="4-aspartylphosphate" evidence="13">
    <location>
        <position position="1068"/>
    </location>
</feature>
<keyword evidence="4" id="KW-1003">Cell membrane</keyword>
<dbReference type="InterPro" id="IPR013655">
    <property type="entry name" value="PAS_fold_3"/>
</dbReference>
<dbReference type="InterPro" id="IPR005467">
    <property type="entry name" value="His_kinase_dom"/>
</dbReference>
<dbReference type="Gene3D" id="2.10.70.100">
    <property type="match status" value="1"/>
</dbReference>
<dbReference type="PROSITE" id="PS50894">
    <property type="entry name" value="HPT"/>
    <property type="match status" value="1"/>
</dbReference>
<dbReference type="SUPFAM" id="SSF47384">
    <property type="entry name" value="Homodimeric domain of signal transducing histidine kinase"/>
    <property type="match status" value="1"/>
</dbReference>
<name>A0ABP7DKD0_9GAMM</name>
<dbReference type="InterPro" id="IPR036890">
    <property type="entry name" value="HATPase_C_sf"/>
</dbReference>
<evidence type="ECO:0000259" key="19">
    <source>
        <dbReference type="PROSITE" id="PS50839"/>
    </source>
</evidence>
<dbReference type="RefSeq" id="WP_344963137.1">
    <property type="nucleotide sequence ID" value="NZ_BAABDS010000014.1"/>
</dbReference>
<dbReference type="Proteomes" id="UP001501479">
    <property type="component" value="Unassembled WGS sequence"/>
</dbReference>
<keyword evidence="7" id="KW-0547">Nucleotide-binding</keyword>
<dbReference type="Pfam" id="PF00072">
    <property type="entry name" value="Response_reg"/>
    <property type="match status" value="2"/>
</dbReference>
<dbReference type="EC" id="2.7.13.3" evidence="3"/>
<dbReference type="NCBIfam" id="TIGR00229">
    <property type="entry name" value="sensory_box"/>
    <property type="match status" value="1"/>
</dbReference>
<dbReference type="CDD" id="cd17546">
    <property type="entry name" value="REC_hyHK_CKI1_RcsC-like"/>
    <property type="match status" value="2"/>
</dbReference>
<dbReference type="InterPro" id="IPR006189">
    <property type="entry name" value="CHASE_dom"/>
</dbReference>
<feature type="domain" description="PAC" evidence="18">
    <location>
        <begin position="417"/>
        <end position="469"/>
    </location>
</feature>
<comment type="catalytic activity">
    <reaction evidence="1">
        <text>ATP + protein L-histidine = ADP + protein N-phospho-L-histidine.</text>
        <dbReference type="EC" id="2.7.13.3"/>
    </reaction>
</comment>
<evidence type="ECO:0000313" key="22">
    <source>
        <dbReference type="Proteomes" id="UP001501479"/>
    </source>
</evidence>
<feature type="domain" description="PAS" evidence="17">
    <location>
        <begin position="343"/>
        <end position="413"/>
    </location>
</feature>
<keyword evidence="6 14" id="KW-0812">Transmembrane</keyword>
<evidence type="ECO:0000259" key="15">
    <source>
        <dbReference type="PROSITE" id="PS50109"/>
    </source>
</evidence>
<keyword evidence="5 13" id="KW-0597">Phosphoprotein</keyword>
<evidence type="ECO:0000259" key="20">
    <source>
        <dbReference type="PROSITE" id="PS50894"/>
    </source>
</evidence>
<comment type="caution">
    <text evidence="21">The sequence shown here is derived from an EMBL/GenBank/DDBJ whole genome shotgun (WGS) entry which is preliminary data.</text>
</comment>
<dbReference type="CDD" id="cd00130">
    <property type="entry name" value="PAS"/>
    <property type="match status" value="2"/>
</dbReference>
<feature type="modified residue" description="Phosphohistidine" evidence="12">
    <location>
        <position position="1206"/>
    </location>
</feature>
<evidence type="ECO:0000256" key="13">
    <source>
        <dbReference type="PROSITE-ProRule" id="PRU00169"/>
    </source>
</evidence>
<feature type="domain" description="HPt" evidence="20">
    <location>
        <begin position="1167"/>
        <end position="1265"/>
    </location>
</feature>
<dbReference type="SUPFAM" id="SSF55874">
    <property type="entry name" value="ATPase domain of HSP90 chaperone/DNA topoisomerase II/histidine kinase"/>
    <property type="match status" value="1"/>
</dbReference>
<dbReference type="SMART" id="SM00388">
    <property type="entry name" value="HisKA"/>
    <property type="match status" value="1"/>
</dbReference>
<evidence type="ECO:0000256" key="3">
    <source>
        <dbReference type="ARBA" id="ARBA00012438"/>
    </source>
</evidence>
<dbReference type="SMART" id="SM00086">
    <property type="entry name" value="PAC"/>
    <property type="match status" value="2"/>
</dbReference>
<evidence type="ECO:0000313" key="21">
    <source>
        <dbReference type="EMBL" id="GAA3705651.1"/>
    </source>
</evidence>
<evidence type="ECO:0000256" key="6">
    <source>
        <dbReference type="ARBA" id="ARBA00022692"/>
    </source>
</evidence>
<dbReference type="Gene3D" id="3.30.450.350">
    <property type="entry name" value="CHASE domain"/>
    <property type="match status" value="1"/>
</dbReference>
<evidence type="ECO:0000256" key="12">
    <source>
        <dbReference type="PROSITE-ProRule" id="PRU00110"/>
    </source>
</evidence>
<dbReference type="Pfam" id="PF01627">
    <property type="entry name" value="Hpt"/>
    <property type="match status" value="1"/>
</dbReference>
<evidence type="ECO:0000259" key="16">
    <source>
        <dbReference type="PROSITE" id="PS50110"/>
    </source>
</evidence>
<evidence type="ECO:0000256" key="8">
    <source>
        <dbReference type="ARBA" id="ARBA00022840"/>
    </source>
</evidence>
<evidence type="ECO:0000256" key="2">
    <source>
        <dbReference type="ARBA" id="ARBA00004651"/>
    </source>
</evidence>
<dbReference type="Gene3D" id="1.10.287.130">
    <property type="match status" value="1"/>
</dbReference>
<dbReference type="Gene3D" id="1.20.120.160">
    <property type="entry name" value="HPT domain"/>
    <property type="match status" value="1"/>
</dbReference>
<comment type="subcellular location">
    <subcellularLocation>
        <location evidence="2">Cell membrane</location>
        <topology evidence="2">Multi-pass membrane protein</topology>
    </subcellularLocation>
</comment>
<dbReference type="SMART" id="SM00387">
    <property type="entry name" value="HATPase_c"/>
    <property type="match status" value="1"/>
</dbReference>
<dbReference type="InterPro" id="IPR042240">
    <property type="entry name" value="CHASE_sf"/>
</dbReference>
<dbReference type="Gene3D" id="3.30.450.20">
    <property type="entry name" value="PAS domain"/>
    <property type="match status" value="2"/>
</dbReference>
<evidence type="ECO:0000256" key="11">
    <source>
        <dbReference type="ARBA" id="ARBA00023136"/>
    </source>
</evidence>
<feature type="domain" description="Histidine kinase" evidence="15">
    <location>
        <begin position="635"/>
        <end position="856"/>
    </location>
</feature>
<keyword evidence="8" id="KW-0067">ATP-binding</keyword>
<feature type="transmembrane region" description="Helical" evidence="14">
    <location>
        <begin position="12"/>
        <end position="31"/>
    </location>
</feature>
<dbReference type="PROSITE" id="PS50113">
    <property type="entry name" value="PAC"/>
    <property type="match status" value="2"/>
</dbReference>
<dbReference type="PROSITE" id="PS50112">
    <property type="entry name" value="PAS"/>
    <property type="match status" value="1"/>
</dbReference>
<dbReference type="PANTHER" id="PTHR45339">
    <property type="entry name" value="HYBRID SIGNAL TRANSDUCTION HISTIDINE KINASE J"/>
    <property type="match status" value="1"/>
</dbReference>
<dbReference type="InterPro" id="IPR000014">
    <property type="entry name" value="PAS"/>
</dbReference>
<evidence type="ECO:0000256" key="4">
    <source>
        <dbReference type="ARBA" id="ARBA00022475"/>
    </source>
</evidence>
<gene>
    <name evidence="21" type="ORF">GCM10022421_10710</name>
</gene>
<dbReference type="InterPro" id="IPR001789">
    <property type="entry name" value="Sig_transdc_resp-reg_receiver"/>
</dbReference>
<evidence type="ECO:0000259" key="18">
    <source>
        <dbReference type="PROSITE" id="PS50113"/>
    </source>
</evidence>
<dbReference type="InterPro" id="IPR035965">
    <property type="entry name" value="PAS-like_dom_sf"/>
</dbReference>
<feature type="domain" description="CHASE" evidence="19">
    <location>
        <begin position="76"/>
        <end position="293"/>
    </location>
</feature>
<dbReference type="PROSITE" id="PS50109">
    <property type="entry name" value="HIS_KIN"/>
    <property type="match status" value="1"/>
</dbReference>
<dbReference type="SUPFAM" id="SSF47226">
    <property type="entry name" value="Histidine-containing phosphotransfer domain, HPT domain"/>
    <property type="match status" value="1"/>
</dbReference>
<evidence type="ECO:0000256" key="7">
    <source>
        <dbReference type="ARBA" id="ARBA00022741"/>
    </source>
</evidence>
<dbReference type="InterPro" id="IPR011006">
    <property type="entry name" value="CheY-like_superfamily"/>
</dbReference>
<keyword evidence="11 14" id="KW-0472">Membrane</keyword>
<dbReference type="InterPro" id="IPR003661">
    <property type="entry name" value="HisK_dim/P_dom"/>
</dbReference>
<dbReference type="Gene3D" id="3.40.50.2300">
    <property type="match status" value="2"/>
</dbReference>
<protein>
    <recommendedName>
        <fullName evidence="3">histidine kinase</fullName>
        <ecNumber evidence="3">2.7.13.3</ecNumber>
    </recommendedName>
</protein>
<reference evidence="22" key="1">
    <citation type="journal article" date="2019" name="Int. J. Syst. Evol. Microbiol.">
        <title>The Global Catalogue of Microorganisms (GCM) 10K type strain sequencing project: providing services to taxonomists for standard genome sequencing and annotation.</title>
        <authorList>
            <consortium name="The Broad Institute Genomics Platform"/>
            <consortium name="The Broad Institute Genome Sequencing Center for Infectious Disease"/>
            <person name="Wu L."/>
            <person name="Ma J."/>
        </authorList>
    </citation>
    <scope>NUCLEOTIDE SEQUENCE [LARGE SCALE GENOMIC DNA]</scope>
    <source>
        <strain evidence="22">JCM 17329</strain>
    </source>
</reference>
<keyword evidence="9 14" id="KW-1133">Transmembrane helix</keyword>
<dbReference type="CDD" id="cd16922">
    <property type="entry name" value="HATPase_EvgS-ArcB-TorS-like"/>
    <property type="match status" value="1"/>
</dbReference>
<evidence type="ECO:0000259" key="17">
    <source>
        <dbReference type="PROSITE" id="PS50112"/>
    </source>
</evidence>
<accession>A0ABP7DKD0</accession>
<dbReference type="EMBL" id="BAABDS010000014">
    <property type="protein sequence ID" value="GAA3705651.1"/>
    <property type="molecule type" value="Genomic_DNA"/>
</dbReference>
<dbReference type="InterPro" id="IPR036641">
    <property type="entry name" value="HPT_dom_sf"/>
</dbReference>
<dbReference type="InterPro" id="IPR008207">
    <property type="entry name" value="Sig_transdc_His_kin_Hpt_dom"/>
</dbReference>
<feature type="domain" description="Response regulatory" evidence="16">
    <location>
        <begin position="1017"/>
        <end position="1135"/>
    </location>
</feature>
<evidence type="ECO:0000256" key="5">
    <source>
        <dbReference type="ARBA" id="ARBA00022553"/>
    </source>
</evidence>
<dbReference type="Pfam" id="PF00512">
    <property type="entry name" value="HisKA"/>
    <property type="match status" value="1"/>
</dbReference>
<dbReference type="PANTHER" id="PTHR45339:SF1">
    <property type="entry name" value="HYBRID SIGNAL TRANSDUCTION HISTIDINE KINASE J"/>
    <property type="match status" value="1"/>
</dbReference>
<dbReference type="PRINTS" id="PR00344">
    <property type="entry name" value="BCTRLSENSOR"/>
</dbReference>
<proteinExistence type="predicted"/>
<dbReference type="InterPro" id="IPR036097">
    <property type="entry name" value="HisK_dim/P_sf"/>
</dbReference>
<dbReference type="SMART" id="SM01079">
    <property type="entry name" value="CHASE"/>
    <property type="match status" value="1"/>
</dbReference>
<organism evidence="21 22">
    <name type="scientific">Oceanisphaera sediminis</name>
    <dbReference type="NCBI Taxonomy" id="981381"/>
    <lineage>
        <taxon>Bacteria</taxon>
        <taxon>Pseudomonadati</taxon>
        <taxon>Pseudomonadota</taxon>
        <taxon>Gammaproteobacteria</taxon>
        <taxon>Aeromonadales</taxon>
        <taxon>Aeromonadaceae</taxon>
        <taxon>Oceanisphaera</taxon>
    </lineage>
</organism>
<dbReference type="SMART" id="SM00091">
    <property type="entry name" value="PAS"/>
    <property type="match status" value="2"/>
</dbReference>
<dbReference type="PROSITE" id="PS50110">
    <property type="entry name" value="RESPONSE_REGULATORY"/>
    <property type="match status" value="2"/>
</dbReference>
<dbReference type="Pfam" id="PF08447">
    <property type="entry name" value="PAS_3"/>
    <property type="match status" value="1"/>
</dbReference>
<dbReference type="InterPro" id="IPR003594">
    <property type="entry name" value="HATPase_dom"/>
</dbReference>
<dbReference type="PROSITE" id="PS50839">
    <property type="entry name" value="CHASE"/>
    <property type="match status" value="1"/>
</dbReference>
<evidence type="ECO:0000256" key="14">
    <source>
        <dbReference type="SAM" id="Phobius"/>
    </source>
</evidence>
<evidence type="ECO:0000256" key="9">
    <source>
        <dbReference type="ARBA" id="ARBA00022989"/>
    </source>
</evidence>
<dbReference type="Pfam" id="PF03924">
    <property type="entry name" value="CHASE"/>
    <property type="match status" value="1"/>
</dbReference>
<dbReference type="InterPro" id="IPR001610">
    <property type="entry name" value="PAC"/>
</dbReference>
<feature type="modified residue" description="4-aspartylphosphate" evidence="13">
    <location>
        <position position="924"/>
    </location>
</feature>
<evidence type="ECO:0000256" key="10">
    <source>
        <dbReference type="ARBA" id="ARBA00023012"/>
    </source>
</evidence>
<sequence>MKRHLDFIWNRWSLLTLAIGLVVSVLLAWQLQQSNEQRVDKAVTDAANKANTAVINRLELYQYGLRGARGAVLSAGDERLSRELFHRYSLSRDVDREFPGARGFGFIRRVPQAGVESFVGLARADGWPDFRVKALNPHDRERYVIQYVEPVARNIEAVGLDIGSEKNRRDAADAAMRTGKVRLTGPITLVQASGKPLQSFLILMPIYRDGMTPATEAERVQQVFGWSYAPLLMEEVLSSLHLDADTVQLELFDVTEPGNQEMFYSNASETSAAASDYTETTRFDVYGRRWESRFSVSPAFVIAQHRGSPLQFLLLGALISLLAALLIGTSHLSRERRRQVLDEQARLAAIVESSADGIIGKTLDGVITSWNRGAEQLFGYPARLAIGQEMASLVVPEDRQQEEADLLARVRNGEHIPHFETVRQRQDGSRFHVSVTVSPIRNSAGQVIGASKTVRDITSQKETEARVLELNSNLEAQVARRTGELTAARDQLLMAADVAELGVWTWSLADNSLDWNDKMFELYGYPVSLREQGVGYEHWYARLHPDDAEYAVSSMQAAVEGIGSYDPVFRLKLPGGDVRYMQAGAQIERDAEGRVIRVTGINLDITAQRELETGLRQAKARADEASAAKSIFLSNMSHEIRTPLNAVLGLLQLVQQTALDPRQNDYIGKAYKAARSLLGLLNDILDYSKIEAGKLQLEPHLFELEELMQEMAVVLSGNLGTKPVELMFDFAPSLPGSLIGDRLRLQQVLINLAGNAIKFTEQGEVVVRLSELGRGAEWVQLRVEVTDTGIGIAEDKLEYILEGFNQAEASTARRFGGTGLGLVISKRLLALMGSELHVRSTLGEGSCFWFEVTFGLEEAVPPLVTAEVSEQPLRVLVVDDHQVSADILARVVRQQGWQVNTAHSGQAALLEVEQNNHYDLVLMDWAMPDMNGMEVATQIRTLVQDHLPTVIMITAYGREQLAEAQQTANPPFTDFLTKPVTPQQLISTVQRALAGDTLASDHKTFPAPSLQRLTGLRLLVVEDNALNRQVAAELLRGEGASVELAEGGLEGVGKVVEAPTSFDMVLMDMQMPDIDGLEATRRIRAHGSCQELPILAMTANVTLADQRACLAAGMNAHIGKPVDIEQLVAVLLSFGADKGNRVVEPSVAHQADPCSNIDAIIRRFGGDVRLYQRLLTGFEQDAVALFDELERHVRERDRVATAATLHTFRGAAATMGAATFASRLLEFEQQFGDPNTEQVFSALNTATLSALKAQLAQERAALLAAVTVPAPAESTANLSPDALEVTGDRTKEQFEQLLALLDAGNMAAIDCVEQLSADMPDTHRETLAAEVQNLNFTVASNMVRELLEAL</sequence>
<keyword evidence="10" id="KW-0902">Two-component regulatory system</keyword>
<dbReference type="CDD" id="cd00082">
    <property type="entry name" value="HisKA"/>
    <property type="match status" value="1"/>
</dbReference>
<evidence type="ECO:0000256" key="1">
    <source>
        <dbReference type="ARBA" id="ARBA00000085"/>
    </source>
</evidence>
<dbReference type="InterPro" id="IPR013767">
    <property type="entry name" value="PAS_fold"/>
</dbReference>
<dbReference type="Gene3D" id="3.30.565.10">
    <property type="entry name" value="Histidine kinase-like ATPase, C-terminal domain"/>
    <property type="match status" value="1"/>
</dbReference>
<dbReference type="InterPro" id="IPR004358">
    <property type="entry name" value="Sig_transdc_His_kin-like_C"/>
</dbReference>
<keyword evidence="22" id="KW-1185">Reference proteome</keyword>
<dbReference type="Pfam" id="PF00989">
    <property type="entry name" value="PAS"/>
    <property type="match status" value="1"/>
</dbReference>
<dbReference type="InterPro" id="IPR000700">
    <property type="entry name" value="PAS-assoc_C"/>
</dbReference>
<feature type="domain" description="Response regulatory" evidence="16">
    <location>
        <begin position="874"/>
        <end position="993"/>
    </location>
</feature>
<feature type="domain" description="PAC" evidence="18">
    <location>
        <begin position="565"/>
        <end position="617"/>
    </location>
</feature>